<feature type="region of interest" description="Disordered" evidence="9">
    <location>
        <begin position="72"/>
        <end position="212"/>
    </location>
</feature>
<dbReference type="PANTHER" id="PTHR46459">
    <property type="entry name" value="E1A-BINDING PROTEIN P400-RELATED"/>
    <property type="match status" value="1"/>
</dbReference>
<feature type="domain" description="Myb-like" evidence="10">
    <location>
        <begin position="548"/>
        <end position="600"/>
    </location>
</feature>
<keyword evidence="3" id="KW-0227">DNA damage</keyword>
<dbReference type="Pfam" id="PF13921">
    <property type="entry name" value="Myb_DNA-bind_6"/>
    <property type="match status" value="1"/>
</dbReference>
<dbReference type="AlphaFoldDB" id="A0AAD5SNF5"/>
<accession>A0AAD5SNF5</accession>
<feature type="region of interest" description="Disordered" evidence="9">
    <location>
        <begin position="601"/>
        <end position="639"/>
    </location>
</feature>
<evidence type="ECO:0000256" key="7">
    <source>
        <dbReference type="ARBA" id="ARBA00025178"/>
    </source>
</evidence>
<dbReference type="Pfam" id="PF07529">
    <property type="entry name" value="HSA"/>
    <property type="match status" value="1"/>
</dbReference>
<dbReference type="GO" id="GO:0035267">
    <property type="term" value="C:NuA4 histone acetyltransferase complex"/>
    <property type="evidence" value="ECO:0007669"/>
    <property type="project" value="TreeGrafter"/>
</dbReference>
<dbReference type="InterPro" id="IPR001005">
    <property type="entry name" value="SANT/Myb"/>
</dbReference>
<dbReference type="GO" id="GO:0006325">
    <property type="term" value="P:chromatin organization"/>
    <property type="evidence" value="ECO:0007669"/>
    <property type="project" value="UniProtKB-KW"/>
</dbReference>
<proteinExistence type="inferred from homology"/>
<protein>
    <recommendedName>
        <fullName evidence="8">Vacuolar import and degradation protein 21</fullName>
    </recommendedName>
</protein>
<feature type="domain" description="HSA" evidence="11">
    <location>
        <begin position="302"/>
        <end position="378"/>
    </location>
</feature>
<evidence type="ECO:0000256" key="9">
    <source>
        <dbReference type="SAM" id="MobiDB-lite"/>
    </source>
</evidence>
<dbReference type="GO" id="GO:0005634">
    <property type="term" value="C:nucleus"/>
    <property type="evidence" value="ECO:0007669"/>
    <property type="project" value="UniProtKB-SubCell"/>
</dbReference>
<feature type="region of interest" description="Disordered" evidence="9">
    <location>
        <begin position="370"/>
        <end position="416"/>
    </location>
</feature>
<dbReference type="Gene3D" id="1.10.10.60">
    <property type="entry name" value="Homeodomain-like"/>
    <property type="match status" value="1"/>
</dbReference>
<comment type="similarity">
    <text evidence="2">Belongs to the EAF1 family.</text>
</comment>
<dbReference type="GO" id="GO:0003682">
    <property type="term" value="F:chromatin binding"/>
    <property type="evidence" value="ECO:0007669"/>
    <property type="project" value="TreeGrafter"/>
</dbReference>
<evidence type="ECO:0000259" key="10">
    <source>
        <dbReference type="PROSITE" id="PS50090"/>
    </source>
</evidence>
<feature type="compositionally biased region" description="Polar residues" evidence="9">
    <location>
        <begin position="173"/>
        <end position="183"/>
    </location>
</feature>
<dbReference type="PROSITE" id="PS50090">
    <property type="entry name" value="MYB_LIKE"/>
    <property type="match status" value="1"/>
</dbReference>
<feature type="compositionally biased region" description="Basic and acidic residues" evidence="9">
    <location>
        <begin position="72"/>
        <end position="84"/>
    </location>
</feature>
<feature type="region of interest" description="Disordered" evidence="9">
    <location>
        <begin position="527"/>
        <end position="548"/>
    </location>
</feature>
<feature type="region of interest" description="Disordered" evidence="9">
    <location>
        <begin position="854"/>
        <end position="924"/>
    </location>
</feature>
<comment type="subcellular location">
    <subcellularLocation>
        <location evidence="1">Nucleus</location>
    </subcellularLocation>
</comment>
<dbReference type="PANTHER" id="PTHR46459:SF1">
    <property type="entry name" value="E1A-BINDING PROTEIN P400"/>
    <property type="match status" value="1"/>
</dbReference>
<gene>
    <name evidence="12" type="primary">EAF1</name>
    <name evidence="12" type="ORF">HK097_004033</name>
</gene>
<organism evidence="12 13">
    <name type="scientific">Rhizophlyctis rosea</name>
    <dbReference type="NCBI Taxonomy" id="64517"/>
    <lineage>
        <taxon>Eukaryota</taxon>
        <taxon>Fungi</taxon>
        <taxon>Fungi incertae sedis</taxon>
        <taxon>Chytridiomycota</taxon>
        <taxon>Chytridiomycota incertae sedis</taxon>
        <taxon>Chytridiomycetes</taxon>
        <taxon>Rhizophlyctidales</taxon>
        <taxon>Rhizophlyctidaceae</taxon>
        <taxon>Rhizophlyctis</taxon>
    </lineage>
</organism>
<dbReference type="EMBL" id="JADGJD010000002">
    <property type="protein sequence ID" value="KAJ3057512.1"/>
    <property type="molecule type" value="Genomic_DNA"/>
</dbReference>
<dbReference type="SMART" id="SM00573">
    <property type="entry name" value="HSA"/>
    <property type="match status" value="1"/>
</dbReference>
<keyword evidence="5" id="KW-0234">DNA repair</keyword>
<evidence type="ECO:0000259" key="11">
    <source>
        <dbReference type="PROSITE" id="PS51204"/>
    </source>
</evidence>
<evidence type="ECO:0000256" key="2">
    <source>
        <dbReference type="ARBA" id="ARBA00008913"/>
    </source>
</evidence>
<comment type="function">
    <text evidence="7">Component of the NuA4 histone acetyltransferase complex which is involved in transcriptional activation of selected genes principally by acetylation of nucleosomal histone H4 and H2A. The NuA4 complex is also involved in DNA repair.</text>
</comment>
<feature type="compositionally biased region" description="Basic and acidic residues" evidence="9">
    <location>
        <begin position="124"/>
        <end position="134"/>
    </location>
</feature>
<evidence type="ECO:0000256" key="4">
    <source>
        <dbReference type="ARBA" id="ARBA00022853"/>
    </source>
</evidence>
<keyword evidence="6" id="KW-0539">Nucleus</keyword>
<dbReference type="InterPro" id="IPR014012">
    <property type="entry name" value="HSA_dom"/>
</dbReference>
<evidence type="ECO:0000313" key="12">
    <source>
        <dbReference type="EMBL" id="KAJ3057512.1"/>
    </source>
</evidence>
<evidence type="ECO:0000256" key="1">
    <source>
        <dbReference type="ARBA" id="ARBA00004123"/>
    </source>
</evidence>
<dbReference type="InterPro" id="IPR009057">
    <property type="entry name" value="Homeodomain-like_sf"/>
</dbReference>
<reference evidence="12" key="1">
    <citation type="submission" date="2020-05" db="EMBL/GenBank/DDBJ databases">
        <title>Phylogenomic resolution of chytrid fungi.</title>
        <authorList>
            <person name="Stajich J.E."/>
            <person name="Amses K."/>
            <person name="Simmons R."/>
            <person name="Seto K."/>
            <person name="Myers J."/>
            <person name="Bonds A."/>
            <person name="Quandt C.A."/>
            <person name="Barry K."/>
            <person name="Liu P."/>
            <person name="Grigoriev I."/>
            <person name="Longcore J.E."/>
            <person name="James T.Y."/>
        </authorList>
    </citation>
    <scope>NUCLEOTIDE SEQUENCE</scope>
    <source>
        <strain evidence="12">JEL0318</strain>
    </source>
</reference>
<dbReference type="Proteomes" id="UP001212841">
    <property type="component" value="Unassembled WGS sequence"/>
</dbReference>
<dbReference type="SMART" id="SM00717">
    <property type="entry name" value="SANT"/>
    <property type="match status" value="1"/>
</dbReference>
<evidence type="ECO:0000256" key="8">
    <source>
        <dbReference type="ARBA" id="ARBA00029670"/>
    </source>
</evidence>
<keyword evidence="13" id="KW-1185">Reference proteome</keyword>
<dbReference type="PROSITE" id="PS51204">
    <property type="entry name" value="HSA"/>
    <property type="match status" value="1"/>
</dbReference>
<feature type="region of interest" description="Disordered" evidence="9">
    <location>
        <begin position="652"/>
        <end position="673"/>
    </location>
</feature>
<evidence type="ECO:0000256" key="6">
    <source>
        <dbReference type="ARBA" id="ARBA00023242"/>
    </source>
</evidence>
<dbReference type="SUPFAM" id="SSF46689">
    <property type="entry name" value="Homeodomain-like"/>
    <property type="match status" value="1"/>
</dbReference>
<comment type="caution">
    <text evidence="12">The sequence shown here is derived from an EMBL/GenBank/DDBJ whole genome shotgun (WGS) entry which is preliminary data.</text>
</comment>
<evidence type="ECO:0000313" key="13">
    <source>
        <dbReference type="Proteomes" id="UP001212841"/>
    </source>
</evidence>
<dbReference type="GO" id="GO:0006281">
    <property type="term" value="P:DNA repair"/>
    <property type="evidence" value="ECO:0007669"/>
    <property type="project" value="UniProtKB-KW"/>
</dbReference>
<feature type="compositionally biased region" description="Polar residues" evidence="9">
    <location>
        <begin position="601"/>
        <end position="610"/>
    </location>
</feature>
<evidence type="ECO:0000256" key="3">
    <source>
        <dbReference type="ARBA" id="ARBA00022763"/>
    </source>
</evidence>
<dbReference type="CDD" id="cd00167">
    <property type="entry name" value="SANT"/>
    <property type="match status" value="1"/>
</dbReference>
<name>A0AAD5SNF5_9FUNG</name>
<keyword evidence="4" id="KW-0156">Chromatin regulator</keyword>
<sequence length="924" mass="103173">MELVIQRRAAAEESRKRQIEELLAIREQLLEELYIREKEVEFIEAGKGVVQVAIDPQEFVAFKSRHPLGRAEEVEISETPKAEETQNQEVSVTKKPPMPVPVIPSETYRPPVDPGAPAQSHIAPDNDDRHRSDGDGSEQAQKRRRIVPPKERMVTRGVSAAQLASVAADTTPARASQGPSTPLTKHRGRPPLTFKSTPSSPKQHARLIRRDRPKALHSLKRTASHLGNGNARAEGTGDHQGYNLSAWRLRVHADPVVPLLAQSNKVLTTKDWQYAREEYKQMKLLRTIEALKADHSWSFTQQKRFVPPTRPKSHWDLLLDEMKWLREDFRQERRWRMAMAYSMALWVMEWHAAEDKASVCVSRRGMAIPQRDSPAATTSPPQDVAMADANPGNEESQETAAIENAHSSLQRPASPQRDYVPALISPDYDSSMFHVSDNWFSRKSDNSTYGPPVPDTSEVFIEGGSHPIIPVTKLMSEKRVAQDVYRWDEWGRPKEEFMPDEHVKSLPGNERYSNASVESAIFLPNEPSDTEERYRPAQPKTLPTKSVPWSSEEDEALLALVIEYKRNWDLVSEALRTARQRRNFYSRTAWECFERYNQITVGGSSSNTGTEPEVNGSAGPDVKPNINAKDGPSERSKPSKFFSTFDIIRKCAKKRDQKQQQSNGEKRPPNKITLAPHETHLNAQQQMNINPDQPLSPFQLSMLRENRTKELRHQDARHHQMHNYSRMAFSQDRLKMMSNGAPLIQTRPGVSYGTPGQMPMQHLGDAGALPQAGATANINYAQAGMNRVGSAIHMQQLQQQQQQQKQQMTQQFATTAQQAAAMTALNNAHNARNLTQGQNGTAVYSQPMALPNAASSVAPLPPQAASQQMPTNSAPPAPTRSPRFVPQPVMVSTPPVTAEVSQVQAAPSSSPAPPATPTTNGNPS</sequence>
<evidence type="ECO:0000256" key="5">
    <source>
        <dbReference type="ARBA" id="ARBA00023204"/>
    </source>
</evidence>